<organism evidence="2 3">
    <name type="scientific">Nonomuraea corallina</name>
    <dbReference type="NCBI Taxonomy" id="2989783"/>
    <lineage>
        <taxon>Bacteria</taxon>
        <taxon>Bacillati</taxon>
        <taxon>Actinomycetota</taxon>
        <taxon>Actinomycetes</taxon>
        <taxon>Streptosporangiales</taxon>
        <taxon>Streptosporangiaceae</taxon>
        <taxon>Nonomuraea</taxon>
    </lineage>
</organism>
<gene>
    <name evidence="2" type="ORF">OUY22_15315</name>
</gene>
<evidence type="ECO:0000313" key="3">
    <source>
        <dbReference type="Proteomes" id="UP001144036"/>
    </source>
</evidence>
<accession>A0ABT4SC59</accession>
<dbReference type="Proteomes" id="UP001144036">
    <property type="component" value="Unassembled WGS sequence"/>
</dbReference>
<keyword evidence="1" id="KW-1133">Transmembrane helix</keyword>
<keyword evidence="3" id="KW-1185">Reference proteome</keyword>
<proteinExistence type="predicted"/>
<feature type="transmembrane region" description="Helical" evidence="1">
    <location>
        <begin position="35"/>
        <end position="56"/>
    </location>
</feature>
<evidence type="ECO:0000256" key="1">
    <source>
        <dbReference type="SAM" id="Phobius"/>
    </source>
</evidence>
<evidence type="ECO:0000313" key="2">
    <source>
        <dbReference type="EMBL" id="MDA0634793.1"/>
    </source>
</evidence>
<dbReference type="EMBL" id="JAPNNL010000050">
    <property type="protein sequence ID" value="MDA0634793.1"/>
    <property type="molecule type" value="Genomic_DNA"/>
</dbReference>
<feature type="transmembrane region" description="Helical" evidence="1">
    <location>
        <begin position="94"/>
        <end position="113"/>
    </location>
</feature>
<dbReference type="RefSeq" id="WP_270155617.1">
    <property type="nucleotide sequence ID" value="NZ_JAPNNL010000050.1"/>
</dbReference>
<sequence>MTRSFRITLVMVHDDRVTKVIPAERMPATALAARVIMTLQVGLGLLFLAIFLAGAVAAAVDAALLVAFLPGVLVVVLQGWLIFRWSSRRKWVRWSGIAIEVVGVGLGVIPTAVEGELGWATLPSLVLPLAVVILLLTPSAARWFDR</sequence>
<feature type="transmembrane region" description="Helical" evidence="1">
    <location>
        <begin position="62"/>
        <end position="82"/>
    </location>
</feature>
<protein>
    <submittedName>
        <fullName evidence="2">Uncharacterized protein</fullName>
    </submittedName>
</protein>
<feature type="transmembrane region" description="Helical" evidence="1">
    <location>
        <begin position="125"/>
        <end position="144"/>
    </location>
</feature>
<name>A0ABT4SC59_9ACTN</name>
<reference evidence="2" key="1">
    <citation type="submission" date="2022-11" db="EMBL/GenBank/DDBJ databases">
        <title>Nonomuraea corallina sp. nov., a new species of the genus Nonomuraea isolated from sea side sediment in Thai sea.</title>
        <authorList>
            <person name="Ngamcharungchit C."/>
            <person name="Matsumoto A."/>
            <person name="Suriyachadkun C."/>
            <person name="Panbangred W."/>
            <person name="Inahashi Y."/>
            <person name="Intra B."/>
        </authorList>
    </citation>
    <scope>NUCLEOTIDE SEQUENCE</scope>
    <source>
        <strain evidence="2">MCN248</strain>
    </source>
</reference>
<keyword evidence="1" id="KW-0472">Membrane</keyword>
<comment type="caution">
    <text evidence="2">The sequence shown here is derived from an EMBL/GenBank/DDBJ whole genome shotgun (WGS) entry which is preliminary data.</text>
</comment>
<keyword evidence="1" id="KW-0812">Transmembrane</keyword>